<dbReference type="PANTHER" id="PTHR33908:SF11">
    <property type="entry name" value="MEMBRANE PROTEIN"/>
    <property type="match status" value="1"/>
</dbReference>
<sequence length="487" mass="52484">MTTTAGRRASAHPAPRPPGPARAGGSRRWRERLGDHAPFLVVLGLGLLVRLVVTVAFWPAMMVSDAPSYLRFLGDLQPSLERPDGYGLLFLLPLSLVADDVALFVGVQHVLGLAAATGLYALLRRWGVGRWWAAVGVLPLLLDAMVLVLEHGPLSDAVFLDLLVLAVVLLGWRRRPSPGVALAAGLVMGCAVLVRQVGTPLVLAGALFCLLAASGRWRRLVPAGLLVVGFVVPVGAYSAWFAGTYGSPGLSGIGGVSSYMRTTTFVDCDRLELAPYARVLCPPEPVGERRDPTDYGWYEIGSGVQSLVVPPGVDRRAVLQDFARQALAAQPLDYARVVLRDVALGFDPLRADRFEYNTVFKWKFATYVDREPTPWTEPGFADHGGVQQQTRQPWADLLVAYEKVVYTWGPLVLLSLVVGAVGALSPRAGAARPLVLLLVLVGFGLSVLPDITTQFVWRYQLPAVVLLPVAAVLAGSALRHRGPRRVP</sequence>
<dbReference type="PANTHER" id="PTHR33908">
    <property type="entry name" value="MANNOSYLTRANSFERASE YKCB-RELATED"/>
    <property type="match status" value="1"/>
</dbReference>
<evidence type="ECO:0000313" key="11">
    <source>
        <dbReference type="Proteomes" id="UP000555552"/>
    </source>
</evidence>
<evidence type="ECO:0008006" key="12">
    <source>
        <dbReference type="Google" id="ProtNLM"/>
    </source>
</evidence>
<dbReference type="RefSeq" id="WP_171203863.1">
    <property type="nucleotide sequence ID" value="NZ_BAAANP010000054.1"/>
</dbReference>
<dbReference type="GO" id="GO:0005886">
    <property type="term" value="C:plasma membrane"/>
    <property type="evidence" value="ECO:0007669"/>
    <property type="project" value="UniProtKB-SubCell"/>
</dbReference>
<dbReference type="GO" id="GO:0016763">
    <property type="term" value="F:pentosyltransferase activity"/>
    <property type="evidence" value="ECO:0007669"/>
    <property type="project" value="TreeGrafter"/>
</dbReference>
<feature type="transmembrane region" description="Helical" evidence="9">
    <location>
        <begin position="405"/>
        <end position="424"/>
    </location>
</feature>
<feature type="region of interest" description="Disordered" evidence="8">
    <location>
        <begin position="1"/>
        <end position="27"/>
    </location>
</feature>
<keyword evidence="3" id="KW-0328">Glycosyltransferase</keyword>
<keyword evidence="4" id="KW-0808">Transferase</keyword>
<dbReference type="GO" id="GO:0009103">
    <property type="term" value="P:lipopolysaccharide biosynthetic process"/>
    <property type="evidence" value="ECO:0007669"/>
    <property type="project" value="UniProtKB-ARBA"/>
</dbReference>
<feature type="transmembrane region" description="Helical" evidence="9">
    <location>
        <begin position="37"/>
        <end position="61"/>
    </location>
</feature>
<feature type="compositionally biased region" description="Low complexity" evidence="8">
    <location>
        <begin position="1"/>
        <end position="13"/>
    </location>
</feature>
<dbReference type="AlphaFoldDB" id="A0A849BLM0"/>
<evidence type="ECO:0000256" key="1">
    <source>
        <dbReference type="ARBA" id="ARBA00004651"/>
    </source>
</evidence>
<keyword evidence="6 9" id="KW-1133">Transmembrane helix</keyword>
<dbReference type="EMBL" id="JABEMA010000256">
    <property type="protein sequence ID" value="NNH24090.1"/>
    <property type="molecule type" value="Genomic_DNA"/>
</dbReference>
<feature type="transmembrane region" description="Helical" evidence="9">
    <location>
        <begin position="201"/>
        <end position="217"/>
    </location>
</feature>
<dbReference type="Proteomes" id="UP000555552">
    <property type="component" value="Unassembled WGS sequence"/>
</dbReference>
<gene>
    <name evidence="10" type="ORF">HLB09_13515</name>
</gene>
<accession>A0A849BLM0</accession>
<evidence type="ECO:0000256" key="4">
    <source>
        <dbReference type="ARBA" id="ARBA00022679"/>
    </source>
</evidence>
<keyword evidence="11" id="KW-1185">Reference proteome</keyword>
<feature type="transmembrane region" description="Helical" evidence="9">
    <location>
        <begin position="224"/>
        <end position="242"/>
    </location>
</feature>
<evidence type="ECO:0000256" key="8">
    <source>
        <dbReference type="SAM" id="MobiDB-lite"/>
    </source>
</evidence>
<evidence type="ECO:0000256" key="3">
    <source>
        <dbReference type="ARBA" id="ARBA00022676"/>
    </source>
</evidence>
<evidence type="ECO:0000256" key="6">
    <source>
        <dbReference type="ARBA" id="ARBA00022989"/>
    </source>
</evidence>
<feature type="transmembrane region" description="Helical" evidence="9">
    <location>
        <begin position="101"/>
        <end position="123"/>
    </location>
</feature>
<feature type="transmembrane region" description="Helical" evidence="9">
    <location>
        <begin position="460"/>
        <end position="478"/>
    </location>
</feature>
<evidence type="ECO:0000313" key="10">
    <source>
        <dbReference type="EMBL" id="NNH24090.1"/>
    </source>
</evidence>
<evidence type="ECO:0000256" key="2">
    <source>
        <dbReference type="ARBA" id="ARBA00022475"/>
    </source>
</evidence>
<evidence type="ECO:0000256" key="9">
    <source>
        <dbReference type="SAM" id="Phobius"/>
    </source>
</evidence>
<feature type="transmembrane region" description="Helical" evidence="9">
    <location>
        <begin position="130"/>
        <end position="148"/>
    </location>
</feature>
<reference evidence="10 11" key="1">
    <citation type="submission" date="2020-05" db="EMBL/GenBank/DDBJ databases">
        <title>MicrobeNet Type strains.</title>
        <authorList>
            <person name="Nicholson A.C."/>
        </authorList>
    </citation>
    <scope>NUCLEOTIDE SEQUENCE [LARGE SCALE GENOMIC DNA]</scope>
    <source>
        <strain evidence="10 11">JCM 14547</strain>
    </source>
</reference>
<evidence type="ECO:0000256" key="5">
    <source>
        <dbReference type="ARBA" id="ARBA00022692"/>
    </source>
</evidence>
<protein>
    <recommendedName>
        <fullName evidence="12">Dolichyl-phosphate-mannose-protein mannosyltransferase</fullName>
    </recommendedName>
</protein>
<evidence type="ECO:0000256" key="7">
    <source>
        <dbReference type="ARBA" id="ARBA00023136"/>
    </source>
</evidence>
<keyword evidence="7 9" id="KW-0472">Membrane</keyword>
<comment type="caution">
    <text evidence="10">The sequence shown here is derived from an EMBL/GenBank/DDBJ whole genome shotgun (WGS) entry which is preliminary data.</text>
</comment>
<comment type="subcellular location">
    <subcellularLocation>
        <location evidence="1">Cell membrane</location>
        <topology evidence="1">Multi-pass membrane protein</topology>
    </subcellularLocation>
</comment>
<keyword evidence="2" id="KW-1003">Cell membrane</keyword>
<dbReference type="InterPro" id="IPR050297">
    <property type="entry name" value="LipidA_mod_glycosyltrf_83"/>
</dbReference>
<organism evidence="10 11">
    <name type="scientific">Pseudokineococcus marinus</name>
    <dbReference type="NCBI Taxonomy" id="351215"/>
    <lineage>
        <taxon>Bacteria</taxon>
        <taxon>Bacillati</taxon>
        <taxon>Actinomycetota</taxon>
        <taxon>Actinomycetes</taxon>
        <taxon>Kineosporiales</taxon>
        <taxon>Kineosporiaceae</taxon>
        <taxon>Pseudokineococcus</taxon>
    </lineage>
</organism>
<name>A0A849BLM0_9ACTN</name>
<keyword evidence="5 9" id="KW-0812">Transmembrane</keyword>
<proteinExistence type="predicted"/>
<feature type="transmembrane region" description="Helical" evidence="9">
    <location>
        <begin position="431"/>
        <end position="448"/>
    </location>
</feature>